<feature type="coiled-coil region" evidence="5">
    <location>
        <begin position="321"/>
        <end position="362"/>
    </location>
</feature>
<keyword evidence="9" id="KW-1185">Reference proteome</keyword>
<feature type="region of interest" description="Disordered" evidence="6">
    <location>
        <begin position="416"/>
        <end position="439"/>
    </location>
</feature>
<dbReference type="PRINTS" id="PR01248">
    <property type="entry name" value="TYPE1KERATIN"/>
</dbReference>
<dbReference type="FunFam" id="1.20.5.1160:FF:000002">
    <property type="entry name" value="Type I keratin 10"/>
    <property type="match status" value="1"/>
</dbReference>
<evidence type="ECO:0000256" key="5">
    <source>
        <dbReference type="SAM" id="Coils"/>
    </source>
</evidence>
<dbReference type="GO" id="GO:0045109">
    <property type="term" value="P:intermediate filament organization"/>
    <property type="evidence" value="ECO:0007669"/>
    <property type="project" value="TreeGrafter"/>
</dbReference>
<evidence type="ECO:0000313" key="9">
    <source>
        <dbReference type="Proteomes" id="UP001066276"/>
    </source>
</evidence>
<feature type="compositionally biased region" description="Polar residues" evidence="6">
    <location>
        <begin position="422"/>
        <end position="433"/>
    </location>
</feature>
<feature type="coiled-coil region" evidence="5">
    <location>
        <begin position="216"/>
        <end position="257"/>
    </location>
</feature>
<dbReference type="SUPFAM" id="SSF64593">
    <property type="entry name" value="Intermediate filament protein, coiled coil region"/>
    <property type="match status" value="2"/>
</dbReference>
<dbReference type="PROSITE" id="PS51842">
    <property type="entry name" value="IF_ROD_2"/>
    <property type="match status" value="1"/>
</dbReference>
<dbReference type="FunFam" id="1.20.5.170:FF:000002">
    <property type="entry name" value="Type I keratin KA11"/>
    <property type="match status" value="1"/>
</dbReference>
<dbReference type="PANTHER" id="PTHR23239:SF207">
    <property type="entry name" value="KERATIN, TYPE I CYTOSKELETAL 24"/>
    <property type="match status" value="1"/>
</dbReference>
<dbReference type="SMART" id="SM01391">
    <property type="entry name" value="Filament"/>
    <property type="match status" value="1"/>
</dbReference>
<dbReference type="Gene3D" id="1.20.5.170">
    <property type="match status" value="1"/>
</dbReference>
<keyword evidence="3 5" id="KW-0175">Coiled coil</keyword>
<reference evidence="8" key="1">
    <citation type="journal article" date="2022" name="bioRxiv">
        <title>Sequencing and chromosome-scale assembly of the giantPleurodeles waltlgenome.</title>
        <authorList>
            <person name="Brown T."/>
            <person name="Elewa A."/>
            <person name="Iarovenko S."/>
            <person name="Subramanian E."/>
            <person name="Araus A.J."/>
            <person name="Petzold A."/>
            <person name="Susuki M."/>
            <person name="Suzuki K.-i.T."/>
            <person name="Hayashi T."/>
            <person name="Toyoda A."/>
            <person name="Oliveira C."/>
            <person name="Osipova E."/>
            <person name="Leigh N.D."/>
            <person name="Simon A."/>
            <person name="Yun M.H."/>
        </authorList>
    </citation>
    <scope>NUCLEOTIDE SEQUENCE</scope>
    <source>
        <strain evidence="8">20211129_DDA</strain>
        <tissue evidence="8">Liver</tissue>
    </source>
</reference>
<evidence type="ECO:0000256" key="6">
    <source>
        <dbReference type="SAM" id="MobiDB-lite"/>
    </source>
</evidence>
<protein>
    <recommendedName>
        <fullName evidence="7">IF rod domain-containing protein</fullName>
    </recommendedName>
</protein>
<dbReference type="GO" id="GO:0005198">
    <property type="term" value="F:structural molecule activity"/>
    <property type="evidence" value="ECO:0007669"/>
    <property type="project" value="InterPro"/>
</dbReference>
<evidence type="ECO:0000256" key="4">
    <source>
        <dbReference type="RuleBase" id="RU000685"/>
    </source>
</evidence>
<evidence type="ECO:0000256" key="2">
    <source>
        <dbReference type="ARBA" id="ARBA00022754"/>
    </source>
</evidence>
<gene>
    <name evidence="8" type="ORF">NDU88_002166</name>
</gene>
<dbReference type="InterPro" id="IPR018039">
    <property type="entry name" value="IF_conserved"/>
</dbReference>
<dbReference type="AlphaFoldDB" id="A0AAV7Q635"/>
<dbReference type="GO" id="GO:0005882">
    <property type="term" value="C:intermediate filament"/>
    <property type="evidence" value="ECO:0007669"/>
    <property type="project" value="UniProtKB-KW"/>
</dbReference>
<proteinExistence type="inferred from homology"/>
<feature type="coiled-coil region" evidence="5">
    <location>
        <begin position="388"/>
        <end position="415"/>
    </location>
</feature>
<dbReference type="PANTHER" id="PTHR23239">
    <property type="entry name" value="INTERMEDIATE FILAMENT"/>
    <property type="match status" value="1"/>
</dbReference>
<evidence type="ECO:0000256" key="1">
    <source>
        <dbReference type="ARBA" id="ARBA00022744"/>
    </source>
</evidence>
<dbReference type="EMBL" id="JANPWB010000010">
    <property type="protein sequence ID" value="KAJ1135734.1"/>
    <property type="molecule type" value="Genomic_DNA"/>
</dbReference>
<keyword evidence="2 4" id="KW-0403">Intermediate filament</keyword>
<dbReference type="FunFam" id="1.20.5.500:FF:000001">
    <property type="entry name" value="Type II keratin 23"/>
    <property type="match status" value="1"/>
</dbReference>
<organism evidence="8 9">
    <name type="scientific">Pleurodeles waltl</name>
    <name type="common">Iberian ribbed newt</name>
    <dbReference type="NCBI Taxonomy" id="8319"/>
    <lineage>
        <taxon>Eukaryota</taxon>
        <taxon>Metazoa</taxon>
        <taxon>Chordata</taxon>
        <taxon>Craniata</taxon>
        <taxon>Vertebrata</taxon>
        <taxon>Euteleostomi</taxon>
        <taxon>Amphibia</taxon>
        <taxon>Batrachia</taxon>
        <taxon>Caudata</taxon>
        <taxon>Salamandroidea</taxon>
        <taxon>Salamandridae</taxon>
        <taxon>Pleurodelinae</taxon>
        <taxon>Pleurodeles</taxon>
    </lineage>
</organism>
<evidence type="ECO:0000259" key="7">
    <source>
        <dbReference type="PROSITE" id="PS51842"/>
    </source>
</evidence>
<comment type="similarity">
    <text evidence="4">Belongs to the intermediate filament family.</text>
</comment>
<dbReference type="Proteomes" id="UP001066276">
    <property type="component" value="Chromosome 6"/>
</dbReference>
<dbReference type="Gene3D" id="1.20.5.500">
    <property type="entry name" value="Single helix bin"/>
    <property type="match status" value="1"/>
</dbReference>
<name>A0AAV7Q635_PLEWA</name>
<feature type="domain" description="IF rod" evidence="7">
    <location>
        <begin position="110"/>
        <end position="423"/>
    </location>
</feature>
<dbReference type="PROSITE" id="PS00226">
    <property type="entry name" value="IF_ROD_1"/>
    <property type="match status" value="1"/>
</dbReference>
<accession>A0AAV7Q635</accession>
<dbReference type="InterPro" id="IPR039008">
    <property type="entry name" value="IF_rod_dom"/>
</dbReference>
<evidence type="ECO:0000313" key="8">
    <source>
        <dbReference type="EMBL" id="KAJ1135734.1"/>
    </source>
</evidence>
<keyword evidence="1" id="KW-0416">Keratin</keyword>
<evidence type="ECO:0000256" key="3">
    <source>
        <dbReference type="ARBA" id="ARBA00023054"/>
    </source>
</evidence>
<comment type="caution">
    <text evidence="8">The sequence shown here is derived from an EMBL/GenBank/DDBJ whole genome shotgun (WGS) entry which is preliminary data.</text>
</comment>
<feature type="coiled-coil region" evidence="5">
    <location>
        <begin position="114"/>
        <end position="148"/>
    </location>
</feature>
<dbReference type="Gene3D" id="1.20.5.1160">
    <property type="entry name" value="Vasodilator-stimulated phosphoprotein"/>
    <property type="match status" value="1"/>
</dbReference>
<dbReference type="InterPro" id="IPR002957">
    <property type="entry name" value="Keratin_I"/>
</dbReference>
<dbReference type="GO" id="GO:0030855">
    <property type="term" value="P:epithelial cell differentiation"/>
    <property type="evidence" value="ECO:0007669"/>
    <property type="project" value="TreeGrafter"/>
</dbReference>
<sequence>MSLKRSGASSRVSVSGGGASFGGFQGSSGVGGGAAGTGGIVGGRYASGAGGGRISGSQVGGSFGSGYAGGADGGSFGGASSFGGGHVGGVFGGEAGGNISSSEGLLSAGEKETMQNLNNRLASYMDKVKQLESANLELENNIKLWYEKHHQGGAKGGQDYSKYYQIIADLQKQIIAATTDNARIVLQIDNARLAADDFKLKFENELHMHHSVEADINGLRKVLDELTLSKSDLEGQVERLTEELASLKKNHEEEMKGSQGPQGQLSVEMNAAPGTDLLKHLNDMRGQYEAMAEKNRQDAEARFLEASNHLKQEISAGADQMQSSKSEISELRRSLQTLEIELQSVLAMKKSLESNLAETEGNYCAQLAELQVKIGMVEEKLAYIRGDMEHQVAEYEQLLDIKTRLEKEIETYRRLLEGDGSGHSSQSTKAPDSTRSRVVKTITQDLIDGKVVSQQEKHSEQKL</sequence>
<dbReference type="Pfam" id="PF00038">
    <property type="entry name" value="Filament"/>
    <property type="match status" value="1"/>
</dbReference>